<dbReference type="SUPFAM" id="SSF46689">
    <property type="entry name" value="Homeodomain-like"/>
    <property type="match status" value="1"/>
</dbReference>
<gene>
    <name evidence="3" type="ORF">F2Z80_07395</name>
</gene>
<dbReference type="GO" id="GO:0006313">
    <property type="term" value="P:DNA transposition"/>
    <property type="evidence" value="ECO:0007669"/>
    <property type="project" value="InterPro"/>
</dbReference>
<dbReference type="InterPro" id="IPR012337">
    <property type="entry name" value="RNaseH-like_sf"/>
</dbReference>
<proteinExistence type="inferred from homology"/>
<dbReference type="GO" id="GO:0015074">
    <property type="term" value="P:DNA integration"/>
    <property type="evidence" value="ECO:0007669"/>
    <property type="project" value="InterPro"/>
</dbReference>
<dbReference type="GO" id="GO:0004803">
    <property type="term" value="F:transposase activity"/>
    <property type="evidence" value="ECO:0007669"/>
    <property type="project" value="InterPro"/>
</dbReference>
<accession>A0A5N3SDH0</accession>
<dbReference type="Gene3D" id="3.30.420.10">
    <property type="entry name" value="Ribonuclease H-like superfamily/Ribonuclease H"/>
    <property type="match status" value="1"/>
</dbReference>
<dbReference type="Proteomes" id="UP000326687">
    <property type="component" value="Unassembled WGS sequence"/>
</dbReference>
<evidence type="ECO:0000256" key="1">
    <source>
        <dbReference type="ARBA" id="ARBA00009964"/>
    </source>
</evidence>
<dbReference type="InterPro" id="IPR050900">
    <property type="entry name" value="Transposase_IS3/IS150/IS904"/>
</dbReference>
<dbReference type="EMBL" id="VXDD01000001">
    <property type="protein sequence ID" value="KAB0303763.1"/>
    <property type="molecule type" value="Genomic_DNA"/>
</dbReference>
<protein>
    <submittedName>
        <fullName evidence="3">IS3 family transposase</fullName>
    </submittedName>
</protein>
<name>A0A5N3SDH0_9VIBR</name>
<dbReference type="GO" id="GO:0003677">
    <property type="term" value="F:DNA binding"/>
    <property type="evidence" value="ECO:0007669"/>
    <property type="project" value="InterPro"/>
</dbReference>
<dbReference type="Pfam" id="PF01527">
    <property type="entry name" value="HTH_Tnp_1"/>
    <property type="match status" value="1"/>
</dbReference>
<dbReference type="Pfam" id="PF00665">
    <property type="entry name" value="rve"/>
    <property type="match status" value="1"/>
</dbReference>
<dbReference type="PROSITE" id="PS50994">
    <property type="entry name" value="INTEGRASE"/>
    <property type="match status" value="1"/>
</dbReference>
<dbReference type="RefSeq" id="WP_150894759.1">
    <property type="nucleotide sequence ID" value="NZ_VXDD01000001.1"/>
</dbReference>
<organism evidence="3 4">
    <name type="scientific">Vibrio fortis</name>
    <dbReference type="NCBI Taxonomy" id="212667"/>
    <lineage>
        <taxon>Bacteria</taxon>
        <taxon>Pseudomonadati</taxon>
        <taxon>Pseudomonadota</taxon>
        <taxon>Gammaproteobacteria</taxon>
        <taxon>Vibrionales</taxon>
        <taxon>Vibrionaceae</taxon>
        <taxon>Vibrio</taxon>
    </lineage>
</organism>
<dbReference type="InterPro" id="IPR009057">
    <property type="entry name" value="Homeodomain-like_sf"/>
</dbReference>
<sequence>MPAYKSGKKTQQYPTEFKITAVRLSLREGATVKSVALSLDIHPYMLSKWRKDYREGVIMEDKRKKRTKIPSQKTESSRIAELERQNEQLKLENDLPKKVATIRCPRKSTKFRFIDHYKTRYSIVLMCRCLFVSKSGYYAWLGRKPSRYAQEEQALKKQIIKVFSQSRETYGSPRVHAELRRQGFLVSRKRVARIMREQGLRARSYRIYLKMAKLHRFYQSIKNIKKDIPKPTAVNQQWSGDLTYIKQGKRWMYLAVVIDLYSRKVVGWSLGSKKSTQLTMSLLRMAIRNRKPQERLLFHTDRGSEYRAHEVQALLSKHGIVPSMNRPGHCTDNAEVESFFHTLKGDIIRKNSFKSEKQLRDKLIGYIQHFYNRNRLHSSLGYRSPHEYEVMTG</sequence>
<dbReference type="PANTHER" id="PTHR46889">
    <property type="entry name" value="TRANSPOSASE INSF FOR INSERTION SEQUENCE IS3B-RELATED"/>
    <property type="match status" value="1"/>
</dbReference>
<dbReference type="Pfam" id="PF13276">
    <property type="entry name" value="HTH_21"/>
    <property type="match status" value="1"/>
</dbReference>
<dbReference type="NCBIfam" id="NF033516">
    <property type="entry name" value="transpos_IS3"/>
    <property type="match status" value="1"/>
</dbReference>
<dbReference type="Pfam" id="PF13333">
    <property type="entry name" value="rve_2"/>
    <property type="match status" value="1"/>
</dbReference>
<dbReference type="InterPro" id="IPR002514">
    <property type="entry name" value="Transposase_8"/>
</dbReference>
<dbReference type="InterPro" id="IPR001584">
    <property type="entry name" value="Integrase_cat-core"/>
</dbReference>
<comment type="similarity">
    <text evidence="1">Belongs to the transposase 8 family.</text>
</comment>
<dbReference type="Gene3D" id="1.10.10.60">
    <property type="entry name" value="Homeodomain-like"/>
    <property type="match status" value="1"/>
</dbReference>
<comment type="caution">
    <text evidence="3">The sequence shown here is derived from an EMBL/GenBank/DDBJ whole genome shotgun (WGS) entry which is preliminary data.</text>
</comment>
<dbReference type="InterPro" id="IPR025948">
    <property type="entry name" value="HTH-like_dom"/>
</dbReference>
<evidence type="ECO:0000313" key="3">
    <source>
        <dbReference type="EMBL" id="KAB0303763.1"/>
    </source>
</evidence>
<dbReference type="SUPFAM" id="SSF53098">
    <property type="entry name" value="Ribonuclease H-like"/>
    <property type="match status" value="1"/>
</dbReference>
<feature type="domain" description="Integrase catalytic" evidence="2">
    <location>
        <begin position="227"/>
        <end position="393"/>
    </location>
</feature>
<evidence type="ECO:0000313" key="4">
    <source>
        <dbReference type="Proteomes" id="UP000326687"/>
    </source>
</evidence>
<dbReference type="InterPro" id="IPR048020">
    <property type="entry name" value="Transpos_IS3"/>
</dbReference>
<reference evidence="3 4" key="1">
    <citation type="submission" date="2019-09" db="EMBL/GenBank/DDBJ databases">
        <title>Vibrio Fortis S7-72.</title>
        <authorList>
            <person name="Das S.K."/>
        </authorList>
    </citation>
    <scope>NUCLEOTIDE SEQUENCE [LARGE SCALE GENOMIC DNA]</scope>
    <source>
        <strain evidence="3 4">S7-72</strain>
    </source>
</reference>
<dbReference type="PANTHER" id="PTHR46889:SF4">
    <property type="entry name" value="TRANSPOSASE INSO FOR INSERTION SEQUENCE ELEMENT IS911B-RELATED"/>
    <property type="match status" value="1"/>
</dbReference>
<evidence type="ECO:0000259" key="2">
    <source>
        <dbReference type="PROSITE" id="PS50994"/>
    </source>
</evidence>
<dbReference type="AlphaFoldDB" id="A0A5N3SDH0"/>
<dbReference type="InterPro" id="IPR036397">
    <property type="entry name" value="RNaseH_sf"/>
</dbReference>